<dbReference type="PANTHER" id="PTHR34227">
    <property type="entry name" value="CHAPERONE PROTEIN YCDY"/>
    <property type="match status" value="1"/>
</dbReference>
<dbReference type="InterPro" id="IPR050289">
    <property type="entry name" value="TorD/DmsD_chaperones"/>
</dbReference>
<proteinExistence type="predicted"/>
<dbReference type="Proteomes" id="UP000672039">
    <property type="component" value="Chromosome"/>
</dbReference>
<protein>
    <submittedName>
        <fullName evidence="2">Molecular chaperone TorD family protein</fullName>
    </submittedName>
</protein>
<evidence type="ECO:0000256" key="1">
    <source>
        <dbReference type="ARBA" id="ARBA00023186"/>
    </source>
</evidence>
<dbReference type="InterPro" id="IPR020945">
    <property type="entry name" value="DMSO/NO3_reduct_chaperone"/>
</dbReference>
<dbReference type="InterPro" id="IPR036411">
    <property type="entry name" value="TorD-like_sf"/>
</dbReference>
<dbReference type="PANTHER" id="PTHR34227:SF1">
    <property type="entry name" value="DIMETHYL SULFOXIDE REDUCTASE CHAPERONE-RELATED"/>
    <property type="match status" value="1"/>
</dbReference>
<gene>
    <name evidence="2" type="ORF">J9253_13625</name>
</gene>
<reference evidence="2 3" key="1">
    <citation type="submission" date="2021-04" db="EMBL/GenBank/DDBJ databases">
        <title>Genomics, taxonomy and metabolism of representatives of sulfur bacteria of the genus Thiothrix: Thiothrix fructosivorans QT, Thiothrix unzii A1T and three new species, Thiothrix subterranea sp. nov., Thiothrix litoralis sp. nov. and 'Candidatus Thiothrix anitrata' sp. nov.</title>
        <authorList>
            <person name="Ravin N.V."/>
            <person name="Smolyakov D."/>
            <person name="Rudenko T.S."/>
            <person name="Mardanov A.V."/>
            <person name="Beletsky A.V."/>
            <person name="Markov N.D."/>
            <person name="Fomenkov A.I."/>
            <person name="Roberts R.J."/>
            <person name="Karnachuk O.V."/>
            <person name="Novikov A."/>
            <person name="Grabovich M.Y."/>
        </authorList>
    </citation>
    <scope>NUCLEOTIDE SEQUENCE [LARGE SCALE GENOMIC DNA]</scope>
    <source>
        <strain evidence="2 3">AS</strain>
    </source>
</reference>
<keyword evidence="1" id="KW-0143">Chaperone</keyword>
<organism evidence="2 3">
    <name type="scientific">Thiothrix litoralis</name>
    <dbReference type="NCBI Taxonomy" id="2891210"/>
    <lineage>
        <taxon>Bacteria</taxon>
        <taxon>Pseudomonadati</taxon>
        <taxon>Pseudomonadota</taxon>
        <taxon>Gammaproteobacteria</taxon>
        <taxon>Thiotrichales</taxon>
        <taxon>Thiotrichaceae</taxon>
        <taxon>Thiothrix</taxon>
    </lineage>
</organism>
<dbReference type="Pfam" id="PF02613">
    <property type="entry name" value="Nitrate_red_del"/>
    <property type="match status" value="1"/>
</dbReference>
<accession>A0ABX7WTR0</accession>
<evidence type="ECO:0000313" key="3">
    <source>
        <dbReference type="Proteomes" id="UP000672039"/>
    </source>
</evidence>
<dbReference type="SUPFAM" id="SSF89155">
    <property type="entry name" value="TorD-like"/>
    <property type="match status" value="1"/>
</dbReference>
<dbReference type="EMBL" id="CP072801">
    <property type="protein sequence ID" value="QTR45044.1"/>
    <property type="molecule type" value="Genomic_DNA"/>
</dbReference>
<dbReference type="RefSeq" id="WP_210221477.1">
    <property type="nucleotide sequence ID" value="NZ_CP072801.1"/>
</dbReference>
<sequence length="201" mass="22830">MNQNSLFVRTQEPEQIYRANTYRLLAALLRKPPDSDILDYVQQLANMTNGNDELATALIGLGLAARHADPMMIDDEFHALFIGLGRGEVVPYGSWYLTGFLMEKPLGQLRQELARLGFERDPNVHEPEDHAAALCEVMAMLIEDQAEFAQQAGFFQRHMVNWLKRFFGDLQGATAASFYQSVAQTGGAFIRFEQQYFNMQM</sequence>
<evidence type="ECO:0000313" key="2">
    <source>
        <dbReference type="EMBL" id="QTR45044.1"/>
    </source>
</evidence>
<keyword evidence="3" id="KW-1185">Reference proteome</keyword>
<dbReference type="Gene3D" id="1.10.3480.10">
    <property type="entry name" value="TorD-like"/>
    <property type="match status" value="1"/>
</dbReference>
<name>A0ABX7WTR0_9GAMM</name>